<proteinExistence type="predicted"/>
<name>A0AC35U784_9BILA</name>
<dbReference type="WBParaSite" id="RSKR_0000803200.1">
    <property type="protein sequence ID" value="RSKR_0000803200.1"/>
    <property type="gene ID" value="RSKR_0000803200"/>
</dbReference>
<evidence type="ECO:0000313" key="1">
    <source>
        <dbReference type="Proteomes" id="UP000095286"/>
    </source>
</evidence>
<sequence length="376" mass="43703">MHPHIVENSVDIAFTPAYNIKSKVVSCFSPLFYNERWQLILATLEIYKELGVSKQVFYIQSMVSDVFKVLEHYKARGYNEIEPWSKLDIGDLYRNELGYDPNTELDWRNQAAAHTHCFLKYKSAADFIMIGDIDDVLFPKIADNYFDEFLILSQRYPNAAGFTYDRFNTEVTSTKVSSDFSMSRLLDSSVVYNEWEDGKYVVNSSRVSSAWIHWPGIIKNGHTMKLVPRNDNFMLHLRKWKLTESKSGRQQLVHQPKTSKSEKFNIQLGDIINKDVIERIETRWMKNLDTIPGIKHLPTEVRYYPLIANCYNRIFYSIEKRPSSCPGPIKCKLPEIKGLSCTVAQTTFNRHRSKNNYVVHYPESTVFVEKTNGCTL</sequence>
<accession>A0AC35U784</accession>
<reference evidence="2" key="1">
    <citation type="submission" date="2016-11" db="UniProtKB">
        <authorList>
            <consortium name="WormBaseParasite"/>
        </authorList>
    </citation>
    <scope>IDENTIFICATION</scope>
    <source>
        <strain evidence="2">KR3021</strain>
    </source>
</reference>
<organism evidence="1 2">
    <name type="scientific">Rhabditophanes sp. KR3021</name>
    <dbReference type="NCBI Taxonomy" id="114890"/>
    <lineage>
        <taxon>Eukaryota</taxon>
        <taxon>Metazoa</taxon>
        <taxon>Ecdysozoa</taxon>
        <taxon>Nematoda</taxon>
        <taxon>Chromadorea</taxon>
        <taxon>Rhabditida</taxon>
        <taxon>Tylenchina</taxon>
        <taxon>Panagrolaimomorpha</taxon>
        <taxon>Strongyloidoidea</taxon>
        <taxon>Alloionematidae</taxon>
        <taxon>Rhabditophanes</taxon>
    </lineage>
</organism>
<evidence type="ECO:0000313" key="2">
    <source>
        <dbReference type="WBParaSite" id="RSKR_0000803200.1"/>
    </source>
</evidence>
<dbReference type="Proteomes" id="UP000095286">
    <property type="component" value="Unplaced"/>
</dbReference>
<protein>
    <submittedName>
        <fullName evidence="2">Glycosyltransferase family 92 protein</fullName>
    </submittedName>
</protein>